<dbReference type="Pfam" id="PF13581">
    <property type="entry name" value="HATPase_c_2"/>
    <property type="match status" value="1"/>
</dbReference>
<keyword evidence="1" id="KW-0418">Kinase</keyword>
<dbReference type="AlphaFoldDB" id="A0A6N8EFR4"/>
<gene>
    <name evidence="3" type="ORF">GJ668_15615</name>
</gene>
<dbReference type="SUPFAM" id="SSF55874">
    <property type="entry name" value="ATPase domain of HSP90 chaperone/DNA topoisomerase II/histidine kinase"/>
    <property type="match status" value="1"/>
</dbReference>
<dbReference type="InterPro" id="IPR003594">
    <property type="entry name" value="HATPase_dom"/>
</dbReference>
<dbReference type="GO" id="GO:0004674">
    <property type="term" value="F:protein serine/threonine kinase activity"/>
    <property type="evidence" value="ECO:0007669"/>
    <property type="project" value="UniProtKB-KW"/>
</dbReference>
<dbReference type="CDD" id="cd16936">
    <property type="entry name" value="HATPase_RsbW-like"/>
    <property type="match status" value="1"/>
</dbReference>
<evidence type="ECO:0000256" key="1">
    <source>
        <dbReference type="ARBA" id="ARBA00022527"/>
    </source>
</evidence>
<dbReference type="Gene3D" id="3.30.565.10">
    <property type="entry name" value="Histidine kinase-like ATPase, C-terminal domain"/>
    <property type="match status" value="1"/>
</dbReference>
<organism evidence="3 4">
    <name type="scientific">Allochromatium palmeri</name>
    <dbReference type="NCBI Taxonomy" id="231048"/>
    <lineage>
        <taxon>Bacteria</taxon>
        <taxon>Pseudomonadati</taxon>
        <taxon>Pseudomonadota</taxon>
        <taxon>Gammaproteobacteria</taxon>
        <taxon>Chromatiales</taxon>
        <taxon>Chromatiaceae</taxon>
        <taxon>Allochromatium</taxon>
    </lineage>
</organism>
<keyword evidence="4" id="KW-1185">Reference proteome</keyword>
<reference evidence="3 4" key="1">
    <citation type="submission" date="2019-11" db="EMBL/GenBank/DDBJ databases">
        <title>Whole-genome sequence of the anaerobic purple sulfur bacterium Allochromatium palmeri DSM 15591.</title>
        <authorList>
            <person name="Kyndt J.A."/>
            <person name="Meyer T.E."/>
        </authorList>
    </citation>
    <scope>NUCLEOTIDE SEQUENCE [LARGE SCALE GENOMIC DNA]</scope>
    <source>
        <strain evidence="3 4">DSM 15591</strain>
    </source>
</reference>
<keyword evidence="1" id="KW-0723">Serine/threonine-protein kinase</keyword>
<protein>
    <submittedName>
        <fullName evidence="3">ATP-binding protein</fullName>
    </submittedName>
</protein>
<dbReference type="Proteomes" id="UP000434044">
    <property type="component" value="Unassembled WGS sequence"/>
</dbReference>
<proteinExistence type="predicted"/>
<keyword evidence="1" id="KW-0808">Transferase</keyword>
<dbReference type="PANTHER" id="PTHR35526:SF6">
    <property type="entry name" value="SLR1861 PROTEIN"/>
    <property type="match status" value="1"/>
</dbReference>
<comment type="caution">
    <text evidence="3">The sequence shown here is derived from an EMBL/GenBank/DDBJ whole genome shotgun (WGS) entry which is preliminary data.</text>
</comment>
<accession>A0A6N8EFR4</accession>
<keyword evidence="3" id="KW-0067">ATP-binding</keyword>
<dbReference type="OrthoDB" id="9792240at2"/>
<evidence type="ECO:0000313" key="3">
    <source>
        <dbReference type="EMBL" id="MTW22501.1"/>
    </source>
</evidence>
<dbReference type="InterPro" id="IPR050267">
    <property type="entry name" value="Anti-sigma-factor_SerPK"/>
</dbReference>
<evidence type="ECO:0000259" key="2">
    <source>
        <dbReference type="Pfam" id="PF13581"/>
    </source>
</evidence>
<dbReference type="PANTHER" id="PTHR35526">
    <property type="entry name" value="ANTI-SIGMA-F FACTOR RSBW-RELATED"/>
    <property type="match status" value="1"/>
</dbReference>
<dbReference type="InterPro" id="IPR036890">
    <property type="entry name" value="HATPase_C_sf"/>
</dbReference>
<feature type="domain" description="Histidine kinase/HSP90-like ATPase" evidence="2">
    <location>
        <begin position="22"/>
        <end position="147"/>
    </location>
</feature>
<name>A0A6N8EFR4_9GAMM</name>
<keyword evidence="3" id="KW-0547">Nucleotide-binding</keyword>
<sequence length="164" mass="18348">MRFVARGHRAGASVMKVVSRRLPAAIEQLTEARAFLKPLAKQAGLDERLTGRLELALEEVFVNVCHYAYPPDRPGEIELRISADRDCFILDVLDDGQPFDPETLLEPDLSASLEQRPIGGLGWFLTRQMVSELRCRREQGRNLVSLIMRSTDDEDSRASSSGHG</sequence>
<dbReference type="GO" id="GO:0005524">
    <property type="term" value="F:ATP binding"/>
    <property type="evidence" value="ECO:0007669"/>
    <property type="project" value="UniProtKB-KW"/>
</dbReference>
<evidence type="ECO:0000313" key="4">
    <source>
        <dbReference type="Proteomes" id="UP000434044"/>
    </source>
</evidence>
<dbReference type="EMBL" id="WNKT01000042">
    <property type="protein sequence ID" value="MTW22501.1"/>
    <property type="molecule type" value="Genomic_DNA"/>
</dbReference>